<keyword evidence="1" id="KW-0472">Membrane</keyword>
<keyword evidence="1" id="KW-1133">Transmembrane helix</keyword>
<reference evidence="2" key="1">
    <citation type="submission" date="2023-03" db="EMBL/GenBank/DDBJ databases">
        <authorList>
            <person name="Julca I."/>
        </authorList>
    </citation>
    <scope>NUCLEOTIDE SEQUENCE</scope>
</reference>
<proteinExistence type="predicted"/>
<name>A0AAV1CRV6_OLDCO</name>
<sequence>MMVYLSYLWKSLEPETTTTEGEGYARLIKYENDKDDDKRMMIDCAWAIDRAMADPRESTWESILKDYISPSIWFSSLTCPFVLTLVYLICLCIAFTIKMHV</sequence>
<keyword evidence="3" id="KW-1185">Reference proteome</keyword>
<feature type="transmembrane region" description="Helical" evidence="1">
    <location>
        <begin position="72"/>
        <end position="97"/>
    </location>
</feature>
<keyword evidence="1" id="KW-0812">Transmembrane</keyword>
<evidence type="ECO:0000256" key="1">
    <source>
        <dbReference type="SAM" id="Phobius"/>
    </source>
</evidence>
<dbReference type="EMBL" id="OX459120">
    <property type="protein sequence ID" value="CAI9098091.1"/>
    <property type="molecule type" value="Genomic_DNA"/>
</dbReference>
<evidence type="ECO:0000313" key="3">
    <source>
        <dbReference type="Proteomes" id="UP001161247"/>
    </source>
</evidence>
<protein>
    <submittedName>
        <fullName evidence="2">OLC1v1034674C1</fullName>
    </submittedName>
</protein>
<accession>A0AAV1CRV6</accession>
<organism evidence="2 3">
    <name type="scientific">Oldenlandia corymbosa var. corymbosa</name>
    <dbReference type="NCBI Taxonomy" id="529605"/>
    <lineage>
        <taxon>Eukaryota</taxon>
        <taxon>Viridiplantae</taxon>
        <taxon>Streptophyta</taxon>
        <taxon>Embryophyta</taxon>
        <taxon>Tracheophyta</taxon>
        <taxon>Spermatophyta</taxon>
        <taxon>Magnoliopsida</taxon>
        <taxon>eudicotyledons</taxon>
        <taxon>Gunneridae</taxon>
        <taxon>Pentapetalae</taxon>
        <taxon>asterids</taxon>
        <taxon>lamiids</taxon>
        <taxon>Gentianales</taxon>
        <taxon>Rubiaceae</taxon>
        <taxon>Rubioideae</taxon>
        <taxon>Spermacoceae</taxon>
        <taxon>Hedyotis-Oldenlandia complex</taxon>
        <taxon>Oldenlandia</taxon>
    </lineage>
</organism>
<evidence type="ECO:0000313" key="2">
    <source>
        <dbReference type="EMBL" id="CAI9098091.1"/>
    </source>
</evidence>
<dbReference type="AlphaFoldDB" id="A0AAV1CRV6"/>
<dbReference type="Proteomes" id="UP001161247">
    <property type="component" value="Chromosome 3"/>
</dbReference>
<gene>
    <name evidence="2" type="ORF">OLC1_LOCUS8399</name>
</gene>